<comment type="similarity">
    <text evidence="1 5">Belongs to the proline oxidase family.</text>
</comment>
<dbReference type="SUPFAM" id="SSF51730">
    <property type="entry name" value="FAD-linked oxidoreductase"/>
    <property type="match status" value="1"/>
</dbReference>
<proteinExistence type="inferred from homology"/>
<comment type="catalytic activity">
    <reaction evidence="5">
        <text>L-proline + a quinone = (S)-1-pyrroline-5-carboxylate + a quinol + H(+)</text>
        <dbReference type="Rhea" id="RHEA:23784"/>
        <dbReference type="ChEBI" id="CHEBI:15378"/>
        <dbReference type="ChEBI" id="CHEBI:17388"/>
        <dbReference type="ChEBI" id="CHEBI:24646"/>
        <dbReference type="ChEBI" id="CHEBI:60039"/>
        <dbReference type="ChEBI" id="CHEBI:132124"/>
        <dbReference type="EC" id="1.5.5.2"/>
    </reaction>
</comment>
<evidence type="ECO:0000256" key="2">
    <source>
        <dbReference type="ARBA" id="ARBA00012695"/>
    </source>
</evidence>
<evidence type="ECO:0000256" key="1">
    <source>
        <dbReference type="ARBA" id="ARBA00005869"/>
    </source>
</evidence>
<organism evidence="7 8">
    <name type="scientific">Nadsonia fulvescens var. elongata DSM 6958</name>
    <dbReference type="NCBI Taxonomy" id="857566"/>
    <lineage>
        <taxon>Eukaryota</taxon>
        <taxon>Fungi</taxon>
        <taxon>Dikarya</taxon>
        <taxon>Ascomycota</taxon>
        <taxon>Saccharomycotina</taxon>
        <taxon>Dipodascomycetes</taxon>
        <taxon>Dipodascales</taxon>
        <taxon>Dipodascales incertae sedis</taxon>
        <taxon>Nadsonia</taxon>
    </lineage>
</organism>
<keyword evidence="8" id="KW-1185">Reference proteome</keyword>
<comment type="cofactor">
    <cofactor evidence="5">
        <name>FAD</name>
        <dbReference type="ChEBI" id="CHEBI:57692"/>
    </cofactor>
</comment>
<dbReference type="EMBL" id="KV454410">
    <property type="protein sequence ID" value="ODQ65147.1"/>
    <property type="molecule type" value="Genomic_DNA"/>
</dbReference>
<name>A0A1E3PJX2_9ASCO</name>
<evidence type="ECO:0000256" key="3">
    <source>
        <dbReference type="ARBA" id="ARBA00023002"/>
    </source>
</evidence>
<keyword evidence="5" id="KW-0274">FAD</keyword>
<keyword evidence="5" id="KW-0285">Flavoprotein</keyword>
<dbReference type="GO" id="GO:0004657">
    <property type="term" value="F:proline dehydrogenase activity"/>
    <property type="evidence" value="ECO:0007669"/>
    <property type="project" value="UniProtKB-EC"/>
</dbReference>
<dbReference type="OrthoDB" id="5464at2759"/>
<evidence type="ECO:0000313" key="8">
    <source>
        <dbReference type="Proteomes" id="UP000095009"/>
    </source>
</evidence>
<dbReference type="InterPro" id="IPR029041">
    <property type="entry name" value="FAD-linked_oxidoreductase-like"/>
</dbReference>
<dbReference type="AlphaFoldDB" id="A0A1E3PJX2"/>
<comment type="function">
    <text evidence="5">Converts proline to delta-1-pyrroline-5-carboxylate.</text>
</comment>
<dbReference type="GO" id="GO:0010133">
    <property type="term" value="P:L-proline catabolic process to L-glutamate"/>
    <property type="evidence" value="ECO:0007669"/>
    <property type="project" value="TreeGrafter"/>
</dbReference>
<evidence type="ECO:0000259" key="6">
    <source>
        <dbReference type="Pfam" id="PF01619"/>
    </source>
</evidence>
<dbReference type="Gene3D" id="3.20.20.220">
    <property type="match status" value="1"/>
</dbReference>
<accession>A0A1E3PJX2</accession>
<dbReference type="Pfam" id="PF01619">
    <property type="entry name" value="Pro_dh"/>
    <property type="match status" value="1"/>
</dbReference>
<reference evidence="7 8" key="1">
    <citation type="journal article" date="2016" name="Proc. Natl. Acad. Sci. U.S.A.">
        <title>Comparative genomics of biotechnologically important yeasts.</title>
        <authorList>
            <person name="Riley R."/>
            <person name="Haridas S."/>
            <person name="Wolfe K.H."/>
            <person name="Lopes M.R."/>
            <person name="Hittinger C.T."/>
            <person name="Goeker M."/>
            <person name="Salamov A.A."/>
            <person name="Wisecaver J.H."/>
            <person name="Long T.M."/>
            <person name="Calvey C.H."/>
            <person name="Aerts A.L."/>
            <person name="Barry K.W."/>
            <person name="Choi C."/>
            <person name="Clum A."/>
            <person name="Coughlan A.Y."/>
            <person name="Deshpande S."/>
            <person name="Douglass A.P."/>
            <person name="Hanson S.J."/>
            <person name="Klenk H.-P."/>
            <person name="LaButti K.M."/>
            <person name="Lapidus A."/>
            <person name="Lindquist E.A."/>
            <person name="Lipzen A.M."/>
            <person name="Meier-Kolthoff J.P."/>
            <person name="Ohm R.A."/>
            <person name="Otillar R.P."/>
            <person name="Pangilinan J.L."/>
            <person name="Peng Y."/>
            <person name="Rokas A."/>
            <person name="Rosa C.A."/>
            <person name="Scheuner C."/>
            <person name="Sibirny A.A."/>
            <person name="Slot J.C."/>
            <person name="Stielow J.B."/>
            <person name="Sun H."/>
            <person name="Kurtzman C.P."/>
            <person name="Blackwell M."/>
            <person name="Grigoriev I.V."/>
            <person name="Jeffries T.W."/>
        </authorList>
    </citation>
    <scope>NUCLEOTIDE SEQUENCE [LARGE SCALE GENOMIC DNA]</scope>
    <source>
        <strain evidence="7 8">DSM 6958</strain>
    </source>
</reference>
<dbReference type="GO" id="GO:0071949">
    <property type="term" value="F:FAD binding"/>
    <property type="evidence" value="ECO:0007669"/>
    <property type="project" value="TreeGrafter"/>
</dbReference>
<feature type="domain" description="Proline dehydrogenase" evidence="6">
    <location>
        <begin position="136"/>
        <end position="455"/>
    </location>
</feature>
<dbReference type="EC" id="1.5.5.2" evidence="2 5"/>
<protein>
    <recommendedName>
        <fullName evidence="2 5">Proline dehydrogenase</fullName>
        <ecNumber evidence="2 5">1.5.5.2</ecNumber>
    </recommendedName>
</protein>
<dbReference type="PANTHER" id="PTHR13914">
    <property type="entry name" value="PROLINE OXIDASE"/>
    <property type="match status" value="1"/>
</dbReference>
<dbReference type="Proteomes" id="UP000095009">
    <property type="component" value="Unassembled WGS sequence"/>
</dbReference>
<gene>
    <name evidence="7" type="ORF">NADFUDRAFT_46895</name>
</gene>
<sequence length="480" mass="52886">MLSLQTLPRSAARSSSLALTQTAFRRFIQQSTNKSNAIVSNADVNPQPIAPQSRSPAPQPAIFNPNIHILTPGASPQFVQKMSTGMLSSFLLISLMSSNRLLLKLVTKAIPYTPSFLIKSLVFPHYCGGEYPLEVVQTGRDLNKRGFGNMMISYSVEDAEGGATSAELMENALEEIIASIDNVLVKYYDTIKLETGKAIPGYIALKPTGLVKNGADIILNYNNPAYAQRWSDYLDVCRRICSHAATSGKGKVVIVFDAEKKTLQPGVYEAQKLMMREFNRDGQVVVMGTIQMYLQDSLAQLESDIADAKEHNYQLGLKLVRGAYTHSEPDRWNVIHKTKADSDLSYNTGMNIALDSIISGWKDTTKPAVIGKLVVASHNEESMAIAKQKLSVAKDVMPADQQQVVFAQLMGMAEDLGEELSKTHNVVKYIPWGPVPETKQYLVRRLEENGDTVSMVGWDMAKVTLNEFARRMGAAFGLAK</sequence>
<evidence type="ECO:0000313" key="7">
    <source>
        <dbReference type="EMBL" id="ODQ65147.1"/>
    </source>
</evidence>
<keyword evidence="3 5" id="KW-0560">Oxidoreductase</keyword>
<dbReference type="InterPro" id="IPR015659">
    <property type="entry name" value="Proline_oxidase"/>
</dbReference>
<dbReference type="InterPro" id="IPR002872">
    <property type="entry name" value="Proline_DH_dom"/>
</dbReference>
<evidence type="ECO:0000256" key="5">
    <source>
        <dbReference type="RuleBase" id="RU364054"/>
    </source>
</evidence>
<dbReference type="GO" id="GO:0005739">
    <property type="term" value="C:mitochondrion"/>
    <property type="evidence" value="ECO:0007669"/>
    <property type="project" value="TreeGrafter"/>
</dbReference>
<keyword evidence="4 5" id="KW-0642">Proline metabolism</keyword>
<evidence type="ECO:0000256" key="4">
    <source>
        <dbReference type="ARBA" id="ARBA00023062"/>
    </source>
</evidence>
<dbReference type="STRING" id="857566.A0A1E3PJX2"/>
<dbReference type="PANTHER" id="PTHR13914:SF0">
    <property type="entry name" value="PROLINE DEHYDROGENASE 1, MITOCHONDRIAL"/>
    <property type="match status" value="1"/>
</dbReference>